<dbReference type="OrthoDB" id="1057137at2759"/>
<dbReference type="SMART" id="SM00995">
    <property type="entry name" value="AD"/>
    <property type="match status" value="1"/>
</dbReference>
<proteinExistence type="predicted"/>
<dbReference type="EMBL" id="MU006574">
    <property type="protein sequence ID" value="KAF2747130.1"/>
    <property type="molecule type" value="Genomic_DNA"/>
</dbReference>
<dbReference type="AlphaFoldDB" id="A0A6A6VC34"/>
<dbReference type="InterPro" id="IPR039683">
    <property type="entry name" value="Lsm12-like"/>
</dbReference>
<sequence length="236" mass="25691">MADNSRRQSMASRIATPKASTNKEGAEAESILYKAVGARIRVTCAPNNRVLEGTLFTACNIINAIAINTAPAPPNPSTSLAAQPGDWHIIPFAHITHFEVLGPGERITDSGPGFEGAVPGIARVDLDALRAREEQTIREIKKKDAQKGKGVSKETQELFDFIVMRLPARWDHNRIIVNDNVIIEPPYGLENIKAAKGNGQSLEQVRMNVLRFRDSRKQNPSRASASTPPVAPRKGG</sequence>
<dbReference type="Pfam" id="PF09793">
    <property type="entry name" value="AD"/>
    <property type="match status" value="1"/>
</dbReference>
<feature type="domain" description="AD" evidence="2">
    <location>
        <begin position="122"/>
        <end position="217"/>
    </location>
</feature>
<evidence type="ECO:0000313" key="4">
    <source>
        <dbReference type="Proteomes" id="UP000799440"/>
    </source>
</evidence>
<evidence type="ECO:0000259" key="2">
    <source>
        <dbReference type="PROSITE" id="PS52001"/>
    </source>
</evidence>
<keyword evidence="4" id="KW-1185">Reference proteome</keyword>
<dbReference type="PANTHER" id="PTHR13542">
    <property type="entry name" value="LSM12 HOMOLOG"/>
    <property type="match status" value="1"/>
</dbReference>
<name>A0A6A6VC34_9PLEO</name>
<evidence type="ECO:0000256" key="1">
    <source>
        <dbReference type="SAM" id="MobiDB-lite"/>
    </source>
</evidence>
<feature type="compositionally biased region" description="Polar residues" evidence="1">
    <location>
        <begin position="218"/>
        <end position="227"/>
    </location>
</feature>
<dbReference type="PROSITE" id="PS52001">
    <property type="entry name" value="AD"/>
    <property type="match status" value="1"/>
</dbReference>
<evidence type="ECO:0000313" key="3">
    <source>
        <dbReference type="EMBL" id="KAF2747130.1"/>
    </source>
</evidence>
<accession>A0A6A6VC34</accession>
<feature type="region of interest" description="Disordered" evidence="1">
    <location>
        <begin position="214"/>
        <end position="236"/>
    </location>
</feature>
<dbReference type="InterPro" id="IPR047574">
    <property type="entry name" value="AD"/>
</dbReference>
<gene>
    <name evidence="3" type="ORF">M011DRAFT_468013</name>
</gene>
<dbReference type="Proteomes" id="UP000799440">
    <property type="component" value="Unassembled WGS sequence"/>
</dbReference>
<dbReference type="InterPro" id="IPR019181">
    <property type="entry name" value="LSM12_ABD"/>
</dbReference>
<reference evidence="3" key="1">
    <citation type="journal article" date="2020" name="Stud. Mycol.">
        <title>101 Dothideomycetes genomes: a test case for predicting lifestyles and emergence of pathogens.</title>
        <authorList>
            <person name="Haridas S."/>
            <person name="Albert R."/>
            <person name="Binder M."/>
            <person name="Bloem J."/>
            <person name="Labutti K."/>
            <person name="Salamov A."/>
            <person name="Andreopoulos B."/>
            <person name="Baker S."/>
            <person name="Barry K."/>
            <person name="Bills G."/>
            <person name="Bluhm B."/>
            <person name="Cannon C."/>
            <person name="Castanera R."/>
            <person name="Culley D."/>
            <person name="Daum C."/>
            <person name="Ezra D."/>
            <person name="Gonzalez J."/>
            <person name="Henrissat B."/>
            <person name="Kuo A."/>
            <person name="Liang C."/>
            <person name="Lipzen A."/>
            <person name="Lutzoni F."/>
            <person name="Magnuson J."/>
            <person name="Mondo S."/>
            <person name="Nolan M."/>
            <person name="Ohm R."/>
            <person name="Pangilinan J."/>
            <person name="Park H.-J."/>
            <person name="Ramirez L."/>
            <person name="Alfaro M."/>
            <person name="Sun H."/>
            <person name="Tritt A."/>
            <person name="Yoshinaga Y."/>
            <person name="Zwiers L.-H."/>
            <person name="Turgeon B."/>
            <person name="Goodwin S."/>
            <person name="Spatafora J."/>
            <person name="Crous P."/>
            <person name="Grigoriev I."/>
        </authorList>
    </citation>
    <scope>NUCLEOTIDE SEQUENCE</scope>
    <source>
        <strain evidence="3">CBS 119925</strain>
    </source>
</reference>
<feature type="region of interest" description="Disordered" evidence="1">
    <location>
        <begin position="1"/>
        <end position="22"/>
    </location>
</feature>
<organism evidence="3 4">
    <name type="scientific">Sporormia fimetaria CBS 119925</name>
    <dbReference type="NCBI Taxonomy" id="1340428"/>
    <lineage>
        <taxon>Eukaryota</taxon>
        <taxon>Fungi</taxon>
        <taxon>Dikarya</taxon>
        <taxon>Ascomycota</taxon>
        <taxon>Pezizomycotina</taxon>
        <taxon>Dothideomycetes</taxon>
        <taxon>Pleosporomycetidae</taxon>
        <taxon>Pleosporales</taxon>
        <taxon>Sporormiaceae</taxon>
        <taxon>Sporormia</taxon>
    </lineage>
</organism>
<protein>
    <recommendedName>
        <fullName evidence="2">AD domain-containing protein</fullName>
    </recommendedName>
</protein>